<proteinExistence type="predicted"/>
<name>A0A8K0TF73_9PEZI</name>
<evidence type="ECO:0000313" key="2">
    <source>
        <dbReference type="EMBL" id="KAH7361652.1"/>
    </source>
</evidence>
<evidence type="ECO:0000313" key="3">
    <source>
        <dbReference type="Proteomes" id="UP000813385"/>
    </source>
</evidence>
<dbReference type="OrthoDB" id="2119228at2759"/>
<organism evidence="2 3">
    <name type="scientific">Plectosphaerella cucumerina</name>
    <dbReference type="NCBI Taxonomy" id="40658"/>
    <lineage>
        <taxon>Eukaryota</taxon>
        <taxon>Fungi</taxon>
        <taxon>Dikarya</taxon>
        <taxon>Ascomycota</taxon>
        <taxon>Pezizomycotina</taxon>
        <taxon>Sordariomycetes</taxon>
        <taxon>Hypocreomycetidae</taxon>
        <taxon>Glomerellales</taxon>
        <taxon>Plectosphaerellaceae</taxon>
        <taxon>Plectosphaerella</taxon>
    </lineage>
</organism>
<dbReference type="AlphaFoldDB" id="A0A8K0TF73"/>
<comment type="caution">
    <text evidence="2">The sequence shown here is derived from an EMBL/GenBank/DDBJ whole genome shotgun (WGS) entry which is preliminary data.</text>
</comment>
<evidence type="ECO:0000256" key="1">
    <source>
        <dbReference type="SAM" id="SignalP"/>
    </source>
</evidence>
<keyword evidence="1" id="KW-0732">Signal</keyword>
<feature type="signal peptide" evidence="1">
    <location>
        <begin position="1"/>
        <end position="18"/>
    </location>
</feature>
<reference evidence="2" key="1">
    <citation type="journal article" date="2021" name="Nat. Commun.">
        <title>Genetic determinants of endophytism in the Arabidopsis root mycobiome.</title>
        <authorList>
            <person name="Mesny F."/>
            <person name="Miyauchi S."/>
            <person name="Thiergart T."/>
            <person name="Pickel B."/>
            <person name="Atanasova L."/>
            <person name="Karlsson M."/>
            <person name="Huettel B."/>
            <person name="Barry K.W."/>
            <person name="Haridas S."/>
            <person name="Chen C."/>
            <person name="Bauer D."/>
            <person name="Andreopoulos W."/>
            <person name="Pangilinan J."/>
            <person name="LaButti K."/>
            <person name="Riley R."/>
            <person name="Lipzen A."/>
            <person name="Clum A."/>
            <person name="Drula E."/>
            <person name="Henrissat B."/>
            <person name="Kohler A."/>
            <person name="Grigoriev I.V."/>
            <person name="Martin F.M."/>
            <person name="Hacquard S."/>
        </authorList>
    </citation>
    <scope>NUCLEOTIDE SEQUENCE</scope>
    <source>
        <strain evidence="2">MPI-CAGE-AT-0016</strain>
    </source>
</reference>
<accession>A0A8K0TF73</accession>
<keyword evidence="3" id="KW-1185">Reference proteome</keyword>
<feature type="chain" id="PRO_5035435530" evidence="1">
    <location>
        <begin position="19"/>
        <end position="263"/>
    </location>
</feature>
<gene>
    <name evidence="2" type="ORF">B0T11DRAFT_297201</name>
</gene>
<sequence>MKFTTALALAMPTFSVMAKPITDPSVNARIQAQNELAFEKVAKGDYIPINPPGYNETDLEGRALGIAGGLALVLTGNLAHTIVEQTIEQLGQYFFNNQQDQIWHSHDYCRTYFQTQGGGNCEIRTYARGSGDRTAEHHPEDGCHWPDAPDGAPAANAFFDPGVGFYSVYFTATNAYTFGEEAVKCDSIEGICNPVYFFNRPEYVIMLETWRTQGTVSKCQYSGGEDCGGICTSGVKQGDIAGGSIWGGDCAIPCIEDSDLPDQ</sequence>
<protein>
    <submittedName>
        <fullName evidence="2">Uncharacterized protein</fullName>
    </submittedName>
</protein>
<dbReference type="EMBL" id="JAGPXD010000003">
    <property type="protein sequence ID" value="KAH7361652.1"/>
    <property type="molecule type" value="Genomic_DNA"/>
</dbReference>
<dbReference type="Proteomes" id="UP000813385">
    <property type="component" value="Unassembled WGS sequence"/>
</dbReference>